<dbReference type="AlphaFoldDB" id="A0A1J5PBR1"/>
<dbReference type="PROSITE" id="PS50887">
    <property type="entry name" value="GGDEF"/>
    <property type="match status" value="1"/>
</dbReference>
<dbReference type="PANTHER" id="PTHR33121">
    <property type="entry name" value="CYCLIC DI-GMP PHOSPHODIESTERASE PDEF"/>
    <property type="match status" value="1"/>
</dbReference>
<dbReference type="InterPro" id="IPR043128">
    <property type="entry name" value="Rev_trsase/Diguanyl_cyclase"/>
</dbReference>
<gene>
    <name evidence="3" type="primary">cph2_96</name>
    <name evidence="3" type="ORF">GALL_532130</name>
</gene>
<dbReference type="Gene3D" id="3.30.70.270">
    <property type="match status" value="1"/>
</dbReference>
<reference evidence="3" key="1">
    <citation type="submission" date="2016-10" db="EMBL/GenBank/DDBJ databases">
        <title>Sequence of Gallionella enrichment culture.</title>
        <authorList>
            <person name="Poehlein A."/>
            <person name="Muehling M."/>
            <person name="Daniel R."/>
        </authorList>
    </citation>
    <scope>NUCLEOTIDE SEQUENCE</scope>
</reference>
<feature type="domain" description="GGDEF" evidence="2">
    <location>
        <begin position="1"/>
        <end position="79"/>
    </location>
</feature>
<dbReference type="PANTHER" id="PTHR33121:SF70">
    <property type="entry name" value="SIGNALING PROTEIN YKOW"/>
    <property type="match status" value="1"/>
</dbReference>
<dbReference type="SUPFAM" id="SSF55073">
    <property type="entry name" value="Nucleotide cyclase"/>
    <property type="match status" value="1"/>
</dbReference>
<dbReference type="Pfam" id="PF00563">
    <property type="entry name" value="EAL"/>
    <property type="match status" value="1"/>
</dbReference>
<feature type="domain" description="EAL" evidence="1">
    <location>
        <begin position="88"/>
        <end position="343"/>
    </location>
</feature>
<proteinExistence type="predicted"/>
<dbReference type="CDD" id="cd01948">
    <property type="entry name" value="EAL"/>
    <property type="match status" value="1"/>
</dbReference>
<protein>
    <submittedName>
        <fullName evidence="3">Phytochrome-like protein cph2</fullName>
    </submittedName>
</protein>
<sequence>MALLSVNKREHSAIVAQKLLAALKPGFTIESIDIHVGASMGISVFPEDGMDTGMLLQLAGVAVKRLKPEDESAYLFYSTEMNQRAKERWQLEGELRQALASQQLLLHYQPKVSLRNGRIVGAEALIRWKHPEKGMISPGSFIPMAEETGLILDIGQWVLHEACRQMKEWLDAGIAPPLIAVNVSGRQFKNAREIEQDIAGILVETALPPGLLELELTESVLVEVSREHDDVLQRLRGVGLHIAIDDFGTGYSSLEYLGRLPVNRIKIAQSFMLGLVAGSSNATIVKTAIGMAHELGLDVVVEGVETAEQLELIKSFNGRNIQGYYYCRPLAAAAATAVLQTGTILPARPVSAVGTSE</sequence>
<dbReference type="GO" id="GO:0071111">
    <property type="term" value="F:cyclic-guanylate-specific phosphodiesterase activity"/>
    <property type="evidence" value="ECO:0007669"/>
    <property type="project" value="InterPro"/>
</dbReference>
<dbReference type="SUPFAM" id="SSF141868">
    <property type="entry name" value="EAL domain-like"/>
    <property type="match status" value="1"/>
</dbReference>
<accession>A0A1J5PBR1</accession>
<dbReference type="EMBL" id="MLJW01007496">
    <property type="protein sequence ID" value="OIQ65231.1"/>
    <property type="molecule type" value="Genomic_DNA"/>
</dbReference>
<dbReference type="InterPro" id="IPR000160">
    <property type="entry name" value="GGDEF_dom"/>
</dbReference>
<organism evidence="3">
    <name type="scientific">mine drainage metagenome</name>
    <dbReference type="NCBI Taxonomy" id="410659"/>
    <lineage>
        <taxon>unclassified sequences</taxon>
        <taxon>metagenomes</taxon>
        <taxon>ecological metagenomes</taxon>
    </lineage>
</organism>
<dbReference type="Gene3D" id="3.20.20.450">
    <property type="entry name" value="EAL domain"/>
    <property type="match status" value="1"/>
</dbReference>
<dbReference type="InterPro" id="IPR001633">
    <property type="entry name" value="EAL_dom"/>
</dbReference>
<dbReference type="PROSITE" id="PS50883">
    <property type="entry name" value="EAL"/>
    <property type="match status" value="1"/>
</dbReference>
<evidence type="ECO:0000313" key="3">
    <source>
        <dbReference type="EMBL" id="OIQ65231.1"/>
    </source>
</evidence>
<dbReference type="SMART" id="SM00052">
    <property type="entry name" value="EAL"/>
    <property type="match status" value="1"/>
</dbReference>
<dbReference type="InterPro" id="IPR029787">
    <property type="entry name" value="Nucleotide_cyclase"/>
</dbReference>
<evidence type="ECO:0000259" key="1">
    <source>
        <dbReference type="PROSITE" id="PS50883"/>
    </source>
</evidence>
<name>A0A1J5PBR1_9ZZZZ</name>
<comment type="caution">
    <text evidence="3">The sequence shown here is derived from an EMBL/GenBank/DDBJ whole genome shotgun (WGS) entry which is preliminary data.</text>
</comment>
<evidence type="ECO:0000259" key="2">
    <source>
        <dbReference type="PROSITE" id="PS50887"/>
    </source>
</evidence>
<dbReference type="InterPro" id="IPR035919">
    <property type="entry name" value="EAL_sf"/>
</dbReference>
<dbReference type="InterPro" id="IPR050706">
    <property type="entry name" value="Cyclic-di-GMP_PDE-like"/>
</dbReference>